<keyword evidence="3" id="KW-0699">rRNA-binding</keyword>
<keyword evidence="4" id="KW-0694">RNA-binding</keyword>
<feature type="region of interest" description="Disordered" evidence="5">
    <location>
        <begin position="143"/>
        <end position="162"/>
    </location>
</feature>
<gene>
    <name evidence="6" type="ORF">FLL45_10685</name>
</gene>
<dbReference type="PIRSF" id="PIRSF016183">
    <property type="entry name" value="UCP016183"/>
    <property type="match status" value="1"/>
</dbReference>
<dbReference type="AlphaFoldDB" id="A0A545TDT7"/>
<dbReference type="InterPro" id="IPR023153">
    <property type="entry name" value="DarP_sf"/>
</dbReference>
<dbReference type="PANTHER" id="PTHR38101">
    <property type="entry name" value="UPF0307 PROTEIN YJGA"/>
    <property type="match status" value="1"/>
</dbReference>
<dbReference type="GO" id="GO:0042254">
    <property type="term" value="P:ribosome biogenesis"/>
    <property type="evidence" value="ECO:0007669"/>
    <property type="project" value="UniProtKB-KW"/>
</dbReference>
<dbReference type="Pfam" id="PF04751">
    <property type="entry name" value="DarP"/>
    <property type="match status" value="1"/>
</dbReference>
<reference evidence="6 7" key="1">
    <citation type="submission" date="2019-06" db="EMBL/GenBank/DDBJ databases">
        <title>Draft genome of Aliikangiella marina GYP-15.</title>
        <authorList>
            <person name="Wang G."/>
        </authorList>
    </citation>
    <scope>NUCLEOTIDE SEQUENCE [LARGE SCALE GENOMIC DNA]</scope>
    <source>
        <strain evidence="6 7">GYP-15</strain>
    </source>
</reference>
<dbReference type="GO" id="GO:0005829">
    <property type="term" value="C:cytosol"/>
    <property type="evidence" value="ECO:0007669"/>
    <property type="project" value="TreeGrafter"/>
</dbReference>
<dbReference type="SUPFAM" id="SSF158710">
    <property type="entry name" value="PSPTO4464-like"/>
    <property type="match status" value="1"/>
</dbReference>
<dbReference type="EMBL" id="VIKR01000002">
    <property type="protein sequence ID" value="TQV75388.1"/>
    <property type="molecule type" value="Genomic_DNA"/>
</dbReference>
<evidence type="ECO:0000256" key="3">
    <source>
        <dbReference type="ARBA" id="ARBA00022730"/>
    </source>
</evidence>
<keyword evidence="7" id="KW-1185">Reference proteome</keyword>
<evidence type="ECO:0000313" key="7">
    <source>
        <dbReference type="Proteomes" id="UP000317839"/>
    </source>
</evidence>
<dbReference type="OrthoDB" id="5293604at2"/>
<organism evidence="6 7">
    <name type="scientific">Aliikangiella marina</name>
    <dbReference type="NCBI Taxonomy" id="1712262"/>
    <lineage>
        <taxon>Bacteria</taxon>
        <taxon>Pseudomonadati</taxon>
        <taxon>Pseudomonadota</taxon>
        <taxon>Gammaproteobacteria</taxon>
        <taxon>Oceanospirillales</taxon>
        <taxon>Pleioneaceae</taxon>
        <taxon>Aliikangiella</taxon>
    </lineage>
</organism>
<evidence type="ECO:0000256" key="1">
    <source>
        <dbReference type="ARBA" id="ARBA00022490"/>
    </source>
</evidence>
<dbReference type="PANTHER" id="PTHR38101:SF1">
    <property type="entry name" value="UPF0307 PROTEIN YJGA"/>
    <property type="match status" value="1"/>
</dbReference>
<dbReference type="Proteomes" id="UP000317839">
    <property type="component" value="Unassembled WGS sequence"/>
</dbReference>
<dbReference type="GO" id="GO:0019843">
    <property type="term" value="F:rRNA binding"/>
    <property type="evidence" value="ECO:0007669"/>
    <property type="project" value="UniProtKB-KW"/>
</dbReference>
<comment type="caution">
    <text evidence="6">The sequence shown here is derived from an EMBL/GenBank/DDBJ whole genome shotgun (WGS) entry which is preliminary data.</text>
</comment>
<dbReference type="InterPro" id="IPR006839">
    <property type="entry name" value="DarP"/>
</dbReference>
<keyword evidence="1" id="KW-0963">Cytoplasm</keyword>
<dbReference type="NCBIfam" id="NF003593">
    <property type="entry name" value="PRK05255.1-1"/>
    <property type="match status" value="1"/>
</dbReference>
<name>A0A545TDT7_9GAMM</name>
<evidence type="ECO:0000313" key="6">
    <source>
        <dbReference type="EMBL" id="TQV75388.1"/>
    </source>
</evidence>
<evidence type="ECO:0000256" key="5">
    <source>
        <dbReference type="SAM" id="MobiDB-lite"/>
    </source>
</evidence>
<evidence type="ECO:0000256" key="2">
    <source>
        <dbReference type="ARBA" id="ARBA00022517"/>
    </source>
</evidence>
<sequence length="171" mass="19534">MNENNKTDDSQDDDFISKTQLKNEAKALQTFGKELTELSLTKLESLPLSETTIFAIRDYHKQSGNIAKKRHLAFIGKCLRSEDADAVKLILEQDDFNNLRKQKSIASNDELIEELLAQGDKKIQELLQKNSTLDRQKLRQLVRNLGKSPEGKKRSSAKQKLNQYLIETKTS</sequence>
<keyword evidence="2" id="KW-0690">Ribosome biogenesis</keyword>
<dbReference type="RefSeq" id="WP_142942002.1">
    <property type="nucleotide sequence ID" value="NZ_VIKR01000002.1"/>
</dbReference>
<evidence type="ECO:0000256" key="4">
    <source>
        <dbReference type="ARBA" id="ARBA00022884"/>
    </source>
</evidence>
<dbReference type="Gene3D" id="1.10.60.30">
    <property type="entry name" value="PSPTO4464-like domains"/>
    <property type="match status" value="2"/>
</dbReference>
<accession>A0A545TDT7</accession>
<protein>
    <submittedName>
        <fullName evidence="6">DUF615 domain-containing protein</fullName>
    </submittedName>
</protein>
<dbReference type="CDD" id="cd16331">
    <property type="entry name" value="YjgA-like"/>
    <property type="match status" value="1"/>
</dbReference>
<proteinExistence type="predicted"/>